<reference evidence="3 4" key="1">
    <citation type="submission" date="2023-07" db="EMBL/GenBank/DDBJ databases">
        <authorList>
            <person name="Kim M.K."/>
        </authorList>
    </citation>
    <scope>NUCLEOTIDE SEQUENCE [LARGE SCALE GENOMIC DNA]</scope>
    <source>
        <strain evidence="3 4">KR1UV-12</strain>
    </source>
</reference>
<dbReference type="Pfam" id="PF01757">
    <property type="entry name" value="Acyl_transf_3"/>
    <property type="match status" value="1"/>
</dbReference>
<keyword evidence="1" id="KW-0812">Transmembrane</keyword>
<sequence>MIANLQLLRALAAMLVVLFHAREIAPDVAEYPLFRGGMCGVDIFFVLSGFVMVYTTERPDQARRFLLRRMLRVAPPYYLIVLVAALLWMLSPGLFRSTVIDPESLTKTLAFVPYVKSDARIYPILFVGWTLNYEMFFYAVFAVAMLVSHRYRAMVAGIAIAVLTLGELAVSGLEYGPVAYVLTRSIMLDFVLGMAVGRGHGAIVRLAGRTGGWPFGLLFAAGAGLLALAATADWPAAAIVPDTSGFFRFGLFAAMMVAGVVGLDAAGHRIRNRLALQVGDASYALYLLHPFVVILGVKVADRLDLSLPTRLGVIVAAMAIATGLAILFHRRVERPMVAALNRWFVPRPQAAA</sequence>
<dbReference type="Proteomes" id="UP001230685">
    <property type="component" value="Unassembled WGS sequence"/>
</dbReference>
<feature type="transmembrane region" description="Helical" evidence="1">
    <location>
        <begin position="246"/>
        <end position="266"/>
    </location>
</feature>
<dbReference type="InterPro" id="IPR050879">
    <property type="entry name" value="Acyltransferase_3"/>
</dbReference>
<dbReference type="PANTHER" id="PTHR23028:SF131">
    <property type="entry name" value="BLR2367 PROTEIN"/>
    <property type="match status" value="1"/>
</dbReference>
<dbReference type="EC" id="2.3.-.-" evidence="3"/>
<accession>A0ABT9EIM6</accession>
<evidence type="ECO:0000256" key="1">
    <source>
        <dbReference type="SAM" id="Phobius"/>
    </source>
</evidence>
<keyword evidence="4" id="KW-1185">Reference proteome</keyword>
<name>A0ABT9EIM6_9SPHN</name>
<dbReference type="EMBL" id="JAUUDS010000001">
    <property type="protein sequence ID" value="MDP1026692.1"/>
    <property type="molecule type" value="Genomic_DNA"/>
</dbReference>
<dbReference type="RefSeq" id="WP_305172239.1">
    <property type="nucleotide sequence ID" value="NZ_JAUUDS010000001.1"/>
</dbReference>
<keyword evidence="1" id="KW-1133">Transmembrane helix</keyword>
<feature type="transmembrane region" description="Helical" evidence="1">
    <location>
        <begin position="121"/>
        <end position="146"/>
    </location>
</feature>
<feature type="domain" description="Acyltransferase 3" evidence="2">
    <location>
        <begin position="3"/>
        <end position="328"/>
    </location>
</feature>
<dbReference type="GO" id="GO:0016746">
    <property type="term" value="F:acyltransferase activity"/>
    <property type="evidence" value="ECO:0007669"/>
    <property type="project" value="UniProtKB-KW"/>
</dbReference>
<protein>
    <submittedName>
        <fullName evidence="3">Acyltransferase</fullName>
        <ecNumber evidence="3">2.3.-.-</ecNumber>
    </submittedName>
</protein>
<proteinExistence type="predicted"/>
<feature type="transmembrane region" description="Helical" evidence="1">
    <location>
        <begin position="309"/>
        <end position="328"/>
    </location>
</feature>
<comment type="caution">
    <text evidence="3">The sequence shown here is derived from an EMBL/GenBank/DDBJ whole genome shotgun (WGS) entry which is preliminary data.</text>
</comment>
<feature type="transmembrane region" description="Helical" evidence="1">
    <location>
        <begin position="76"/>
        <end position="95"/>
    </location>
</feature>
<feature type="transmembrane region" description="Helical" evidence="1">
    <location>
        <begin position="278"/>
        <end position="297"/>
    </location>
</feature>
<feature type="transmembrane region" description="Helical" evidence="1">
    <location>
        <begin position="178"/>
        <end position="196"/>
    </location>
</feature>
<evidence type="ECO:0000313" key="3">
    <source>
        <dbReference type="EMBL" id="MDP1026692.1"/>
    </source>
</evidence>
<gene>
    <name evidence="3" type="ORF">Q5H91_05680</name>
</gene>
<feature type="transmembrane region" description="Helical" evidence="1">
    <location>
        <begin position="153"/>
        <end position="172"/>
    </location>
</feature>
<evidence type="ECO:0000259" key="2">
    <source>
        <dbReference type="Pfam" id="PF01757"/>
    </source>
</evidence>
<dbReference type="InterPro" id="IPR002656">
    <property type="entry name" value="Acyl_transf_3_dom"/>
</dbReference>
<keyword evidence="1" id="KW-0472">Membrane</keyword>
<organism evidence="3 4">
    <name type="scientific">Sphingomonas aurea</name>
    <dbReference type="NCBI Taxonomy" id="3063994"/>
    <lineage>
        <taxon>Bacteria</taxon>
        <taxon>Pseudomonadati</taxon>
        <taxon>Pseudomonadota</taxon>
        <taxon>Alphaproteobacteria</taxon>
        <taxon>Sphingomonadales</taxon>
        <taxon>Sphingomonadaceae</taxon>
        <taxon>Sphingomonas</taxon>
    </lineage>
</organism>
<feature type="transmembrane region" description="Helical" evidence="1">
    <location>
        <begin position="31"/>
        <end position="55"/>
    </location>
</feature>
<evidence type="ECO:0000313" key="4">
    <source>
        <dbReference type="Proteomes" id="UP001230685"/>
    </source>
</evidence>
<keyword evidence="3" id="KW-0012">Acyltransferase</keyword>
<dbReference type="PANTHER" id="PTHR23028">
    <property type="entry name" value="ACETYLTRANSFERASE"/>
    <property type="match status" value="1"/>
</dbReference>
<keyword evidence="3" id="KW-0808">Transferase</keyword>
<feature type="transmembrane region" description="Helical" evidence="1">
    <location>
        <begin position="217"/>
        <end position="240"/>
    </location>
</feature>